<keyword evidence="2" id="KW-0645">Protease</keyword>
<reference evidence="8 9" key="1">
    <citation type="submission" date="2018-10" db="EMBL/GenBank/DDBJ databases">
        <title>Isolation from soil.</title>
        <authorList>
            <person name="Hu J."/>
        </authorList>
    </citation>
    <scope>NUCLEOTIDE SEQUENCE [LARGE SCALE GENOMIC DNA]</scope>
    <source>
        <strain evidence="8 9">NEAU-Ht49</strain>
    </source>
</reference>
<protein>
    <submittedName>
        <fullName evidence="8">NlpC/P60 family protein</fullName>
    </submittedName>
</protein>
<dbReference type="InterPro" id="IPR051794">
    <property type="entry name" value="PG_Endopeptidase_C40"/>
</dbReference>
<evidence type="ECO:0000256" key="4">
    <source>
        <dbReference type="ARBA" id="ARBA00022807"/>
    </source>
</evidence>
<keyword evidence="9" id="KW-1185">Reference proteome</keyword>
<dbReference type="GO" id="GO:0008234">
    <property type="term" value="F:cysteine-type peptidase activity"/>
    <property type="evidence" value="ECO:0007669"/>
    <property type="project" value="UniProtKB-KW"/>
</dbReference>
<evidence type="ECO:0000259" key="7">
    <source>
        <dbReference type="PROSITE" id="PS51935"/>
    </source>
</evidence>
<dbReference type="OrthoDB" id="3209655at2"/>
<evidence type="ECO:0000256" key="3">
    <source>
        <dbReference type="ARBA" id="ARBA00022801"/>
    </source>
</evidence>
<evidence type="ECO:0000313" key="8">
    <source>
        <dbReference type="EMBL" id="RMI37784.1"/>
    </source>
</evidence>
<dbReference type="InterPro" id="IPR000064">
    <property type="entry name" value="NLP_P60_dom"/>
</dbReference>
<dbReference type="InterPro" id="IPR038765">
    <property type="entry name" value="Papain-like_cys_pep_sf"/>
</dbReference>
<dbReference type="SUPFAM" id="SSF54001">
    <property type="entry name" value="Cysteine proteinases"/>
    <property type="match status" value="1"/>
</dbReference>
<accession>A0A3M2LJZ5</accession>
<feature type="domain" description="NlpC/P60" evidence="7">
    <location>
        <begin position="190"/>
        <end position="318"/>
    </location>
</feature>
<dbReference type="Proteomes" id="UP000282674">
    <property type="component" value="Unassembled WGS sequence"/>
</dbReference>
<feature type="region of interest" description="Disordered" evidence="6">
    <location>
        <begin position="169"/>
        <end position="192"/>
    </location>
</feature>
<name>A0A3M2LJZ5_9ACTN</name>
<dbReference type="PANTHER" id="PTHR47359">
    <property type="entry name" value="PEPTIDOGLYCAN DL-ENDOPEPTIDASE CWLO"/>
    <property type="match status" value="1"/>
</dbReference>
<organism evidence="8 9">
    <name type="scientific">Actinomadura harenae</name>
    <dbReference type="NCBI Taxonomy" id="2483351"/>
    <lineage>
        <taxon>Bacteria</taxon>
        <taxon>Bacillati</taxon>
        <taxon>Actinomycetota</taxon>
        <taxon>Actinomycetes</taxon>
        <taxon>Streptosporangiales</taxon>
        <taxon>Thermomonosporaceae</taxon>
        <taxon>Actinomadura</taxon>
    </lineage>
</organism>
<gene>
    <name evidence="8" type="ORF">EBO15_34885</name>
</gene>
<dbReference type="Pfam" id="PF00877">
    <property type="entry name" value="NLPC_P60"/>
    <property type="match status" value="1"/>
</dbReference>
<evidence type="ECO:0000256" key="1">
    <source>
        <dbReference type="ARBA" id="ARBA00007074"/>
    </source>
</evidence>
<sequence length="318" mass="33815">MTVAALTAPVTVPPAHAAPAKPKQDVNKLHDQLEQLSEQYNGLKVKLAETRRAAKVADGIARQQERSLEAVRRDIARLAATTYINGETDPTQRMFASADPQSLLDQASTLRFFATQNGTRVTALMQAVQGARRARLQAQDRARQVEALRSALAKKREAVSKLYDKAKGQLDAQNPASGQKPGKTPNVPGSGKGAQAVRYALAQLGVPYSWGGGNASGPSYGIAQGANIKGFDCSGLTLYAYARVGVNLPHYTGAQFNAGTHVTQAQLQPGDLVFFYSDLHHMGMYIGGGKMVHAPQTGDVVKISPIAGRPFAGGVRVS</sequence>
<dbReference type="PROSITE" id="PS51935">
    <property type="entry name" value="NLPC_P60"/>
    <property type="match status" value="1"/>
</dbReference>
<dbReference type="GO" id="GO:0006508">
    <property type="term" value="P:proteolysis"/>
    <property type="evidence" value="ECO:0007669"/>
    <property type="project" value="UniProtKB-KW"/>
</dbReference>
<dbReference type="AlphaFoldDB" id="A0A3M2LJZ5"/>
<keyword evidence="5" id="KW-0175">Coiled coil</keyword>
<keyword evidence="3" id="KW-0378">Hydrolase</keyword>
<comment type="caution">
    <text evidence="8">The sequence shown here is derived from an EMBL/GenBank/DDBJ whole genome shotgun (WGS) entry which is preliminary data.</text>
</comment>
<keyword evidence="4" id="KW-0788">Thiol protease</keyword>
<feature type="coiled-coil region" evidence="5">
    <location>
        <begin position="26"/>
        <end position="81"/>
    </location>
</feature>
<evidence type="ECO:0000256" key="2">
    <source>
        <dbReference type="ARBA" id="ARBA00022670"/>
    </source>
</evidence>
<proteinExistence type="inferred from homology"/>
<evidence type="ECO:0000256" key="5">
    <source>
        <dbReference type="SAM" id="Coils"/>
    </source>
</evidence>
<evidence type="ECO:0000256" key="6">
    <source>
        <dbReference type="SAM" id="MobiDB-lite"/>
    </source>
</evidence>
<dbReference type="EMBL" id="RFFG01000099">
    <property type="protein sequence ID" value="RMI37784.1"/>
    <property type="molecule type" value="Genomic_DNA"/>
</dbReference>
<evidence type="ECO:0000313" key="9">
    <source>
        <dbReference type="Proteomes" id="UP000282674"/>
    </source>
</evidence>
<comment type="similarity">
    <text evidence="1">Belongs to the peptidase C40 family.</text>
</comment>
<dbReference type="Gene3D" id="3.90.1720.10">
    <property type="entry name" value="endopeptidase domain like (from Nostoc punctiforme)"/>
    <property type="match status" value="1"/>
</dbReference>
<dbReference type="PANTHER" id="PTHR47359:SF3">
    <property type="entry name" value="NLP_P60 DOMAIN-CONTAINING PROTEIN-RELATED"/>
    <property type="match status" value="1"/>
</dbReference>